<sequence length="511" mass="54867">MRFGAGHFPGKGKLQLWVPPVLAALAVVLIVVVQGWALWGRYQAIWQLETNSAENTLRTIAANIERNLDVIGLALERLAAGAVDPSISALPPEIRGKVLFDSSVRASGFGAMLVIDPRGQILADSAADPPRVASLADRDYFKAQLAPDAGLFVSAPFPSRISNGEPSVAISRRLTDADGRFAGVAVATVRVSYFRSLFENLTLRQGHTIVLLNADGTPIYGYPASDNVAADGARRLALRGGLSEAGVWQAEAPGDEGGNRYLLSHRISGYPLVLVMAISSVGALEGWYQQLAVSAAVVLCTLLIVVFTIRTLHLALLRSREMEAMLQRLSLTDALTGLPNRRACDLMLAHEALRAARDKTELSVAMIDIDYFKRVNDRYGHQIGDRVIARVAATIEATARRAGDYAARYGGEEFMLILPSTGADGALFLAERVRRAIEGQDLQAEAPGLSGVTISIGLATRSVDDASTIEDLVQKADRALYNAKSSGRNRVVAASAREEPAAEYRRVSDPA</sequence>
<evidence type="ECO:0000256" key="7">
    <source>
        <dbReference type="ARBA" id="ARBA00034247"/>
    </source>
</evidence>
<dbReference type="GO" id="GO:0043709">
    <property type="term" value="P:cell adhesion involved in single-species biofilm formation"/>
    <property type="evidence" value="ECO:0007669"/>
    <property type="project" value="TreeGrafter"/>
</dbReference>
<keyword evidence="6 8" id="KW-0472">Membrane</keyword>
<dbReference type="InterPro" id="IPR033479">
    <property type="entry name" value="dCache_1"/>
</dbReference>
<dbReference type="InterPro" id="IPR000160">
    <property type="entry name" value="GGDEF_dom"/>
</dbReference>
<proteinExistence type="predicted"/>
<dbReference type="PANTHER" id="PTHR45138:SF9">
    <property type="entry name" value="DIGUANYLATE CYCLASE DGCM-RELATED"/>
    <property type="match status" value="1"/>
</dbReference>
<reference evidence="10 11" key="1">
    <citation type="journal article" date="2012" name="Stand. Genomic Sci.">
        <title>Complete genome sequence of the facultatively chemolithoautotrophic and methylotrophic alpha Proteobacterium Starkeya novella type strain (ATCC 8093(T)).</title>
        <authorList>
            <person name="Kappler U."/>
            <person name="Davenport K."/>
            <person name="Beatson S."/>
            <person name="Lucas S."/>
            <person name="Lapidus A."/>
            <person name="Copeland A."/>
            <person name="Berry K.W."/>
            <person name="Glavina Del Rio T."/>
            <person name="Hammon N."/>
            <person name="Dalin E."/>
            <person name="Tice H."/>
            <person name="Pitluck S."/>
            <person name="Richardson P."/>
            <person name="Bruce D."/>
            <person name="Goodwin L.A."/>
            <person name="Han C."/>
            <person name="Tapia R."/>
            <person name="Detter J.C."/>
            <person name="Chang Y.J."/>
            <person name="Jeffries C.D."/>
            <person name="Land M."/>
            <person name="Hauser L."/>
            <person name="Kyrpides N.C."/>
            <person name="Goker M."/>
            <person name="Ivanova N."/>
            <person name="Klenk H.P."/>
            <person name="Woyke T."/>
        </authorList>
    </citation>
    <scope>NUCLEOTIDE SEQUENCE [LARGE SCALE GENOMIC DNA]</scope>
    <source>
        <strain evidence="11">ATCC 8093 / DSM 506 / JCM 20403 / CCM 1077 / IAM 12100 / NBRC 12443 / NCIMB 10456</strain>
    </source>
</reference>
<dbReference type="PROSITE" id="PS50887">
    <property type="entry name" value="GGDEF"/>
    <property type="match status" value="1"/>
</dbReference>
<evidence type="ECO:0000256" key="5">
    <source>
        <dbReference type="ARBA" id="ARBA00022989"/>
    </source>
</evidence>
<dbReference type="Gene3D" id="3.30.70.270">
    <property type="match status" value="1"/>
</dbReference>
<feature type="transmembrane region" description="Helical" evidence="8">
    <location>
        <begin position="20"/>
        <end position="39"/>
    </location>
</feature>
<dbReference type="Proteomes" id="UP000006633">
    <property type="component" value="Chromosome"/>
</dbReference>
<evidence type="ECO:0000313" key="11">
    <source>
        <dbReference type="Proteomes" id="UP000006633"/>
    </source>
</evidence>
<evidence type="ECO:0000256" key="6">
    <source>
        <dbReference type="ARBA" id="ARBA00023136"/>
    </source>
</evidence>
<evidence type="ECO:0000256" key="4">
    <source>
        <dbReference type="ARBA" id="ARBA00022692"/>
    </source>
</evidence>
<keyword evidence="11" id="KW-1185">Reference proteome</keyword>
<dbReference type="CDD" id="cd12914">
    <property type="entry name" value="PDC1_DGC_like"/>
    <property type="match status" value="1"/>
</dbReference>
<dbReference type="AlphaFoldDB" id="D7A8A1"/>
<keyword evidence="4 8" id="KW-0812">Transmembrane</keyword>
<evidence type="ECO:0000256" key="1">
    <source>
        <dbReference type="ARBA" id="ARBA00004651"/>
    </source>
</evidence>
<dbReference type="InterPro" id="IPR043128">
    <property type="entry name" value="Rev_trsase/Diguanyl_cyclase"/>
</dbReference>
<feature type="transmembrane region" description="Helical" evidence="8">
    <location>
        <begin position="269"/>
        <end position="288"/>
    </location>
</feature>
<dbReference type="eggNOG" id="COG3706">
    <property type="taxonomic scope" value="Bacteria"/>
</dbReference>
<dbReference type="SMART" id="SM00267">
    <property type="entry name" value="GGDEF"/>
    <property type="match status" value="1"/>
</dbReference>
<dbReference type="SUPFAM" id="SSF55073">
    <property type="entry name" value="Nucleotide cyclase"/>
    <property type="match status" value="1"/>
</dbReference>
<dbReference type="PANTHER" id="PTHR45138">
    <property type="entry name" value="REGULATORY COMPONENTS OF SENSORY TRANSDUCTION SYSTEM"/>
    <property type="match status" value="1"/>
</dbReference>
<gene>
    <name evidence="10" type="ordered locus">Snov_1259</name>
</gene>
<organism evidence="10 11">
    <name type="scientific">Ancylobacter novellus (strain ATCC 8093 / DSM 506 / JCM 20403 / CCM 1077 / IAM 12100 / NBRC 12443 / NCIMB 10456)</name>
    <name type="common">Starkeya novella</name>
    <dbReference type="NCBI Taxonomy" id="639283"/>
    <lineage>
        <taxon>Bacteria</taxon>
        <taxon>Pseudomonadati</taxon>
        <taxon>Pseudomonadota</taxon>
        <taxon>Alphaproteobacteria</taxon>
        <taxon>Hyphomicrobiales</taxon>
        <taxon>Xanthobacteraceae</taxon>
        <taxon>Ancylobacter</taxon>
    </lineage>
</organism>
<dbReference type="FunFam" id="3.30.70.270:FF:000001">
    <property type="entry name" value="Diguanylate cyclase domain protein"/>
    <property type="match status" value="1"/>
</dbReference>
<dbReference type="eggNOG" id="COG4191">
    <property type="taxonomic scope" value="Bacteria"/>
</dbReference>
<keyword evidence="5 8" id="KW-1133">Transmembrane helix</keyword>
<feature type="transmembrane region" description="Helical" evidence="8">
    <location>
        <begin position="294"/>
        <end position="317"/>
    </location>
</feature>
<evidence type="ECO:0000259" key="9">
    <source>
        <dbReference type="PROSITE" id="PS50887"/>
    </source>
</evidence>
<dbReference type="Pfam" id="PF02743">
    <property type="entry name" value="dCache_1"/>
    <property type="match status" value="1"/>
</dbReference>
<dbReference type="RefSeq" id="WP_013166079.1">
    <property type="nucleotide sequence ID" value="NC_014217.1"/>
</dbReference>
<dbReference type="GO" id="GO:0052621">
    <property type="term" value="F:diguanylate cyclase activity"/>
    <property type="evidence" value="ECO:0007669"/>
    <property type="project" value="UniProtKB-EC"/>
</dbReference>
<dbReference type="KEGG" id="sno:Snov_1259"/>
<dbReference type="EC" id="2.7.7.65" evidence="2"/>
<comment type="subcellular location">
    <subcellularLocation>
        <location evidence="1">Cell membrane</location>
        <topology evidence="1">Multi-pass membrane protein</topology>
    </subcellularLocation>
</comment>
<dbReference type="InterPro" id="IPR050469">
    <property type="entry name" value="Diguanylate_Cyclase"/>
</dbReference>
<evidence type="ECO:0000256" key="2">
    <source>
        <dbReference type="ARBA" id="ARBA00012528"/>
    </source>
</evidence>
<accession>D7A8A1</accession>
<name>D7A8A1_ANCN5</name>
<dbReference type="Pfam" id="PF00990">
    <property type="entry name" value="GGDEF"/>
    <property type="match status" value="1"/>
</dbReference>
<evidence type="ECO:0000256" key="3">
    <source>
        <dbReference type="ARBA" id="ARBA00022475"/>
    </source>
</evidence>
<dbReference type="EMBL" id="CP002026">
    <property type="protein sequence ID" value="ADH88574.1"/>
    <property type="molecule type" value="Genomic_DNA"/>
</dbReference>
<keyword evidence="3" id="KW-1003">Cell membrane</keyword>
<dbReference type="InterPro" id="IPR029787">
    <property type="entry name" value="Nucleotide_cyclase"/>
</dbReference>
<dbReference type="CDD" id="cd01949">
    <property type="entry name" value="GGDEF"/>
    <property type="match status" value="1"/>
</dbReference>
<protein>
    <recommendedName>
        <fullName evidence="2">diguanylate cyclase</fullName>
        <ecNumber evidence="2">2.7.7.65</ecNumber>
    </recommendedName>
</protein>
<dbReference type="HOGENOM" id="CLU_000445_134_3_5"/>
<dbReference type="CDD" id="cd12915">
    <property type="entry name" value="PDC2_DGC_like"/>
    <property type="match status" value="1"/>
</dbReference>
<comment type="catalytic activity">
    <reaction evidence="7">
        <text>2 GTP = 3',3'-c-di-GMP + 2 diphosphate</text>
        <dbReference type="Rhea" id="RHEA:24898"/>
        <dbReference type="ChEBI" id="CHEBI:33019"/>
        <dbReference type="ChEBI" id="CHEBI:37565"/>
        <dbReference type="ChEBI" id="CHEBI:58805"/>
        <dbReference type="EC" id="2.7.7.65"/>
    </reaction>
</comment>
<dbReference type="GO" id="GO:0005886">
    <property type="term" value="C:plasma membrane"/>
    <property type="evidence" value="ECO:0007669"/>
    <property type="project" value="UniProtKB-SubCell"/>
</dbReference>
<evidence type="ECO:0000313" key="10">
    <source>
        <dbReference type="EMBL" id="ADH88574.1"/>
    </source>
</evidence>
<dbReference type="Gene3D" id="3.30.450.20">
    <property type="entry name" value="PAS domain"/>
    <property type="match status" value="2"/>
</dbReference>
<dbReference type="NCBIfam" id="TIGR00254">
    <property type="entry name" value="GGDEF"/>
    <property type="match status" value="1"/>
</dbReference>
<dbReference type="GO" id="GO:1902201">
    <property type="term" value="P:negative regulation of bacterial-type flagellum-dependent cell motility"/>
    <property type="evidence" value="ECO:0007669"/>
    <property type="project" value="TreeGrafter"/>
</dbReference>
<feature type="domain" description="GGDEF" evidence="9">
    <location>
        <begin position="360"/>
        <end position="496"/>
    </location>
</feature>
<evidence type="ECO:0000256" key="8">
    <source>
        <dbReference type="SAM" id="Phobius"/>
    </source>
</evidence>
<dbReference type="STRING" id="639283.Snov_1259"/>